<organism evidence="8 9">
    <name type="scientific">Enterococcus columbae DSM 7374 = ATCC 51263</name>
    <dbReference type="NCBI Taxonomy" id="1121865"/>
    <lineage>
        <taxon>Bacteria</taxon>
        <taxon>Bacillati</taxon>
        <taxon>Bacillota</taxon>
        <taxon>Bacilli</taxon>
        <taxon>Lactobacillales</taxon>
        <taxon>Enterococcaceae</taxon>
        <taxon>Enterococcus</taxon>
    </lineage>
</organism>
<evidence type="ECO:0000259" key="6">
    <source>
        <dbReference type="Pfam" id="PF05175"/>
    </source>
</evidence>
<dbReference type="CDD" id="cd02440">
    <property type="entry name" value="AdoMet_MTases"/>
    <property type="match status" value="1"/>
</dbReference>
<evidence type="ECO:0000313" key="8">
    <source>
        <dbReference type="EMBL" id="EOW83734.1"/>
    </source>
</evidence>
<evidence type="ECO:0000256" key="1">
    <source>
        <dbReference type="ARBA" id="ARBA00022603"/>
    </source>
</evidence>
<dbReference type="Gene3D" id="1.10.8.10">
    <property type="entry name" value="DNA helicase RuvA subunit, C-terminal domain"/>
    <property type="match status" value="1"/>
</dbReference>
<protein>
    <recommendedName>
        <fullName evidence="5">Release factor glutamine methyltransferase</fullName>
        <shortName evidence="5">RF MTase</shortName>
        <ecNumber evidence="5">2.1.1.297</ecNumber>
    </recommendedName>
    <alternativeName>
        <fullName evidence="5">N5-glutamine methyltransferase PrmC</fullName>
    </alternativeName>
    <alternativeName>
        <fullName evidence="5">Protein-(glutamine-N5) MTase PrmC</fullName>
    </alternativeName>
    <alternativeName>
        <fullName evidence="5">Protein-glutamine N-methyltransferase PrmC</fullName>
    </alternativeName>
</protein>
<dbReference type="InterPro" id="IPR002052">
    <property type="entry name" value="DNA_methylase_N6_adenine_CS"/>
</dbReference>
<dbReference type="EC" id="2.1.1.297" evidence="5"/>
<dbReference type="Pfam" id="PF17827">
    <property type="entry name" value="PrmC_N"/>
    <property type="match status" value="1"/>
</dbReference>
<dbReference type="Proteomes" id="UP000014113">
    <property type="component" value="Unassembled WGS sequence"/>
</dbReference>
<feature type="binding site" evidence="5">
    <location>
        <position position="143"/>
    </location>
    <ligand>
        <name>S-adenosyl-L-methionine</name>
        <dbReference type="ChEBI" id="CHEBI:59789"/>
    </ligand>
</feature>
<dbReference type="AlphaFoldDB" id="S1NS63"/>
<evidence type="ECO:0000313" key="9">
    <source>
        <dbReference type="Proteomes" id="UP000014113"/>
    </source>
</evidence>
<dbReference type="PROSITE" id="PS00092">
    <property type="entry name" value="N6_MTASE"/>
    <property type="match status" value="1"/>
</dbReference>
<dbReference type="STRING" id="1121865.OMW_02325"/>
<evidence type="ECO:0000256" key="5">
    <source>
        <dbReference type="HAMAP-Rule" id="MF_02126"/>
    </source>
</evidence>
<dbReference type="PANTHER" id="PTHR18895:SF74">
    <property type="entry name" value="MTRF1L RELEASE FACTOR GLUTAMINE METHYLTRANSFERASE"/>
    <property type="match status" value="1"/>
</dbReference>
<dbReference type="HAMAP" id="MF_02126">
    <property type="entry name" value="RF_methyltr_PrmC"/>
    <property type="match status" value="1"/>
</dbReference>
<dbReference type="Gene3D" id="3.40.50.150">
    <property type="entry name" value="Vaccinia Virus protein VP39"/>
    <property type="match status" value="1"/>
</dbReference>
<keyword evidence="9" id="KW-1185">Reference proteome</keyword>
<comment type="similarity">
    <text evidence="5">Belongs to the protein N5-glutamine methyltransferase family. PrmC subfamily.</text>
</comment>
<comment type="caution">
    <text evidence="5">Lacks conserved residue(s) required for the propagation of feature annotation.</text>
</comment>
<sequence>MAKTYREVLQWASSFLEEKQVEGKAIEYVFLARMGWNKTQWLLHMNEPISNQAYEQIQADLAKLATHYPPQYLLGFAEFYGYQFKVTEDTLIPRPETEELVEKCLQLIPNDRAIKLVDIGTGTGAIALTLKKERPNWQISAVDLSLKALAVAKENAEKLQTTIQFYHSDCLSEVGEQFEVIVSNPPYISVDEWQFMDQSVREFEPKMALFAEKQGLAIYEKIAEQAKEKLTTNGKIFLEIGFQQGQAVQKIFQEAFPTKQVGIYQDLSGQDRMIIVQ</sequence>
<feature type="binding site" evidence="5">
    <location>
        <position position="184"/>
    </location>
    <ligand>
        <name>S-adenosyl-L-methionine</name>
        <dbReference type="ChEBI" id="CHEBI:59789"/>
    </ligand>
</feature>
<dbReference type="FunFam" id="3.40.50.150:FF:000053">
    <property type="entry name" value="Release factor glutamine methyltransferase"/>
    <property type="match status" value="1"/>
</dbReference>
<evidence type="ECO:0000256" key="2">
    <source>
        <dbReference type="ARBA" id="ARBA00022679"/>
    </source>
</evidence>
<feature type="binding site" evidence="5">
    <location>
        <begin position="184"/>
        <end position="187"/>
    </location>
    <ligand>
        <name>substrate</name>
    </ligand>
</feature>
<evidence type="ECO:0000256" key="3">
    <source>
        <dbReference type="ARBA" id="ARBA00022691"/>
    </source>
</evidence>
<feature type="domain" description="Release factor glutamine methyltransferase N-terminal" evidence="7">
    <location>
        <begin position="7"/>
        <end position="75"/>
    </location>
</feature>
<evidence type="ECO:0000259" key="7">
    <source>
        <dbReference type="Pfam" id="PF17827"/>
    </source>
</evidence>
<dbReference type="InterPro" id="IPR029063">
    <property type="entry name" value="SAM-dependent_MTases_sf"/>
</dbReference>
<dbReference type="InterPro" id="IPR050320">
    <property type="entry name" value="N5-glutamine_MTase"/>
</dbReference>
<keyword evidence="1 5" id="KW-0489">Methyltransferase</keyword>
<dbReference type="EMBL" id="ASWJ01000007">
    <property type="protein sequence ID" value="EOW83734.1"/>
    <property type="molecule type" value="Genomic_DNA"/>
</dbReference>
<comment type="catalytic activity">
    <reaction evidence="4 5">
        <text>L-glutaminyl-[peptide chain release factor] + S-adenosyl-L-methionine = N(5)-methyl-L-glutaminyl-[peptide chain release factor] + S-adenosyl-L-homocysteine + H(+)</text>
        <dbReference type="Rhea" id="RHEA:42896"/>
        <dbReference type="Rhea" id="RHEA-COMP:10271"/>
        <dbReference type="Rhea" id="RHEA-COMP:10272"/>
        <dbReference type="ChEBI" id="CHEBI:15378"/>
        <dbReference type="ChEBI" id="CHEBI:30011"/>
        <dbReference type="ChEBI" id="CHEBI:57856"/>
        <dbReference type="ChEBI" id="CHEBI:59789"/>
        <dbReference type="ChEBI" id="CHEBI:61891"/>
        <dbReference type="EC" id="2.1.1.297"/>
    </reaction>
</comment>
<dbReference type="InterPro" id="IPR004556">
    <property type="entry name" value="HemK-like"/>
</dbReference>
<gene>
    <name evidence="5" type="primary">prmC</name>
    <name evidence="8" type="ORF">I568_01536</name>
</gene>
<dbReference type="NCBIfam" id="TIGR00536">
    <property type="entry name" value="hemK_fam"/>
    <property type="match status" value="1"/>
</dbReference>
<evidence type="ECO:0000256" key="4">
    <source>
        <dbReference type="ARBA" id="ARBA00048391"/>
    </source>
</evidence>
<dbReference type="SUPFAM" id="SSF53335">
    <property type="entry name" value="S-adenosyl-L-methionine-dependent methyltransferases"/>
    <property type="match status" value="1"/>
</dbReference>
<dbReference type="InterPro" id="IPR019874">
    <property type="entry name" value="RF_methyltr_PrmC"/>
</dbReference>
<dbReference type="GO" id="GO:0003676">
    <property type="term" value="F:nucleic acid binding"/>
    <property type="evidence" value="ECO:0007669"/>
    <property type="project" value="InterPro"/>
</dbReference>
<feature type="binding site" evidence="5">
    <location>
        <begin position="120"/>
        <end position="124"/>
    </location>
    <ligand>
        <name>S-adenosyl-L-methionine</name>
        <dbReference type="ChEBI" id="CHEBI:59789"/>
    </ligand>
</feature>
<dbReference type="Pfam" id="PF05175">
    <property type="entry name" value="MTS"/>
    <property type="match status" value="1"/>
</dbReference>
<dbReference type="GO" id="GO:0102559">
    <property type="term" value="F:peptide chain release factor N(5)-glutamine methyltransferase activity"/>
    <property type="evidence" value="ECO:0007669"/>
    <property type="project" value="UniProtKB-EC"/>
</dbReference>
<comment type="function">
    <text evidence="5">Methylates the class 1 translation termination release factors RF1/PrfA and RF2/PrfB on the glutamine residue of the universally conserved GGQ motif.</text>
</comment>
<dbReference type="NCBIfam" id="TIGR03534">
    <property type="entry name" value="RF_mod_PrmC"/>
    <property type="match status" value="1"/>
</dbReference>
<name>S1NS63_9ENTE</name>
<dbReference type="PANTHER" id="PTHR18895">
    <property type="entry name" value="HEMK METHYLTRANSFERASE"/>
    <property type="match status" value="1"/>
</dbReference>
<dbReference type="InterPro" id="IPR007848">
    <property type="entry name" value="Small_mtfrase_dom"/>
</dbReference>
<keyword evidence="2 5" id="KW-0808">Transferase</keyword>
<comment type="caution">
    <text evidence="8">The sequence shown here is derived from an EMBL/GenBank/DDBJ whole genome shotgun (WGS) entry which is preliminary data.</text>
</comment>
<keyword evidence="3 5" id="KW-0949">S-adenosyl-L-methionine</keyword>
<dbReference type="RefSeq" id="WP_016184406.1">
    <property type="nucleotide sequence ID" value="NZ_JXKI01000008.1"/>
</dbReference>
<dbReference type="GO" id="GO:0032259">
    <property type="term" value="P:methylation"/>
    <property type="evidence" value="ECO:0007669"/>
    <property type="project" value="UniProtKB-KW"/>
</dbReference>
<accession>S1NS63</accession>
<dbReference type="InterPro" id="IPR040758">
    <property type="entry name" value="PrmC_N"/>
</dbReference>
<dbReference type="OrthoDB" id="9800643at2"/>
<feature type="domain" description="Methyltransferase small" evidence="6">
    <location>
        <begin position="105"/>
        <end position="190"/>
    </location>
</feature>
<proteinExistence type="inferred from homology"/>
<dbReference type="eggNOG" id="COG2890">
    <property type="taxonomic scope" value="Bacteria"/>
</dbReference>
<reference evidence="8 9" key="1">
    <citation type="submission" date="2013-03" db="EMBL/GenBank/DDBJ databases">
        <title>The Genome Sequence of Enterococcus columbae ATCC_51263 (PacBio/Illumina hybrid assembly).</title>
        <authorList>
            <consortium name="The Broad Institute Genomics Platform"/>
            <consortium name="The Broad Institute Genome Sequencing Center for Infectious Disease"/>
            <person name="Earl A."/>
            <person name="Russ C."/>
            <person name="Gilmore M."/>
            <person name="Surin D."/>
            <person name="Walker B."/>
            <person name="Young S."/>
            <person name="Zeng Q."/>
            <person name="Gargeya S."/>
            <person name="Fitzgerald M."/>
            <person name="Haas B."/>
            <person name="Abouelleil A."/>
            <person name="Allen A.W."/>
            <person name="Alvarado L."/>
            <person name="Arachchi H.M."/>
            <person name="Berlin A.M."/>
            <person name="Chapman S.B."/>
            <person name="Gainer-Dewar J."/>
            <person name="Goldberg J."/>
            <person name="Griggs A."/>
            <person name="Gujja S."/>
            <person name="Hansen M."/>
            <person name="Howarth C."/>
            <person name="Imamovic A."/>
            <person name="Ireland A."/>
            <person name="Larimer J."/>
            <person name="McCowan C."/>
            <person name="Murphy C."/>
            <person name="Pearson M."/>
            <person name="Poon T.W."/>
            <person name="Priest M."/>
            <person name="Roberts A."/>
            <person name="Saif S."/>
            <person name="Shea T."/>
            <person name="Sisk P."/>
            <person name="Sykes S."/>
            <person name="Wortman J."/>
            <person name="Nusbaum C."/>
            <person name="Birren B."/>
        </authorList>
    </citation>
    <scope>NUCLEOTIDE SEQUENCE [LARGE SCALE GENOMIC DNA]</scope>
    <source>
        <strain evidence="8 9">ATCC 51263</strain>
    </source>
</reference>
<dbReference type="PATRIC" id="fig|1121865.3.peg.2260"/>